<evidence type="ECO:0000313" key="1">
    <source>
        <dbReference type="EMBL" id="SUZ97893.1"/>
    </source>
</evidence>
<dbReference type="AlphaFoldDB" id="A0A381S9U6"/>
<gene>
    <name evidence="1" type="ORF">METZ01_LOCUS50747</name>
</gene>
<protein>
    <submittedName>
        <fullName evidence="1">Uncharacterized protein</fullName>
    </submittedName>
</protein>
<name>A0A381S9U6_9ZZZZ</name>
<reference evidence="1" key="1">
    <citation type="submission" date="2018-05" db="EMBL/GenBank/DDBJ databases">
        <authorList>
            <person name="Lanie J.A."/>
            <person name="Ng W.-L."/>
            <person name="Kazmierczak K.M."/>
            <person name="Andrzejewski T.M."/>
            <person name="Davidsen T.M."/>
            <person name="Wayne K.J."/>
            <person name="Tettelin H."/>
            <person name="Glass J.I."/>
            <person name="Rusch D."/>
            <person name="Podicherti R."/>
            <person name="Tsui H.-C.T."/>
            <person name="Winkler M.E."/>
        </authorList>
    </citation>
    <scope>NUCLEOTIDE SEQUENCE</scope>
</reference>
<dbReference type="EMBL" id="UINC01002551">
    <property type="protein sequence ID" value="SUZ97893.1"/>
    <property type="molecule type" value="Genomic_DNA"/>
</dbReference>
<sequence>MSKGALKSKITNALKDTSELLLAFARGTRLKIGVESPAPDEISTDAESFQT</sequence>
<accession>A0A381S9U6</accession>
<organism evidence="1">
    <name type="scientific">marine metagenome</name>
    <dbReference type="NCBI Taxonomy" id="408172"/>
    <lineage>
        <taxon>unclassified sequences</taxon>
        <taxon>metagenomes</taxon>
        <taxon>ecological metagenomes</taxon>
    </lineage>
</organism>
<proteinExistence type="predicted"/>